<evidence type="ECO:0000313" key="2">
    <source>
        <dbReference type="Proteomes" id="UP000245626"/>
    </source>
</evidence>
<gene>
    <name evidence="1" type="ORF">IE53DRAFT_385112</name>
</gene>
<protein>
    <submittedName>
        <fullName evidence="1">Uncharacterized protein</fullName>
    </submittedName>
</protein>
<sequence>MLTVNFSPLLFGLFFFLFPTLFFFFFLFFFSFFWESSAQLEVKQVQTLAYPQRSTNREEKRKIT</sequence>
<accession>A0ACD0P2V1</accession>
<dbReference type="EMBL" id="KZ819777">
    <property type="protein sequence ID" value="PWN52430.1"/>
    <property type="molecule type" value="Genomic_DNA"/>
</dbReference>
<name>A0ACD0P2V1_9BASI</name>
<evidence type="ECO:0000313" key="1">
    <source>
        <dbReference type="EMBL" id="PWN52430.1"/>
    </source>
</evidence>
<organism evidence="1 2">
    <name type="scientific">Violaceomyces palustris</name>
    <dbReference type="NCBI Taxonomy" id="1673888"/>
    <lineage>
        <taxon>Eukaryota</taxon>
        <taxon>Fungi</taxon>
        <taxon>Dikarya</taxon>
        <taxon>Basidiomycota</taxon>
        <taxon>Ustilaginomycotina</taxon>
        <taxon>Ustilaginomycetes</taxon>
        <taxon>Violaceomycetales</taxon>
        <taxon>Violaceomycetaceae</taxon>
        <taxon>Violaceomyces</taxon>
    </lineage>
</organism>
<dbReference type="Proteomes" id="UP000245626">
    <property type="component" value="Unassembled WGS sequence"/>
</dbReference>
<reference evidence="1 2" key="1">
    <citation type="journal article" date="2018" name="Mol. Biol. Evol.">
        <title>Broad Genomic Sampling Reveals a Smut Pathogenic Ancestry of the Fungal Clade Ustilaginomycotina.</title>
        <authorList>
            <person name="Kijpornyongpan T."/>
            <person name="Mondo S.J."/>
            <person name="Barry K."/>
            <person name="Sandor L."/>
            <person name="Lee J."/>
            <person name="Lipzen A."/>
            <person name="Pangilinan J."/>
            <person name="LaButti K."/>
            <person name="Hainaut M."/>
            <person name="Henrissat B."/>
            <person name="Grigoriev I.V."/>
            <person name="Spatafora J.W."/>
            <person name="Aime M.C."/>
        </authorList>
    </citation>
    <scope>NUCLEOTIDE SEQUENCE [LARGE SCALE GENOMIC DNA]</scope>
    <source>
        <strain evidence="1 2">SA 807</strain>
    </source>
</reference>
<keyword evidence="2" id="KW-1185">Reference proteome</keyword>
<proteinExistence type="predicted"/>